<dbReference type="EMBL" id="SRLC01000001">
    <property type="protein sequence ID" value="TGE24200.1"/>
    <property type="molecule type" value="Genomic_DNA"/>
</dbReference>
<gene>
    <name evidence="2" type="ORF">E5K00_03015</name>
</gene>
<organism evidence="2 3">
    <name type="scientific">Hymenobacter aquaticus</name>
    <dbReference type="NCBI Taxonomy" id="1867101"/>
    <lineage>
        <taxon>Bacteria</taxon>
        <taxon>Pseudomonadati</taxon>
        <taxon>Bacteroidota</taxon>
        <taxon>Cytophagia</taxon>
        <taxon>Cytophagales</taxon>
        <taxon>Hymenobacteraceae</taxon>
        <taxon>Hymenobacter</taxon>
    </lineage>
</organism>
<keyword evidence="3" id="KW-1185">Reference proteome</keyword>
<reference evidence="2 3" key="1">
    <citation type="submission" date="2019-04" db="EMBL/GenBank/DDBJ databases">
        <authorList>
            <person name="Feng G."/>
            <person name="Zhang J."/>
            <person name="Zhu H."/>
        </authorList>
    </citation>
    <scope>NUCLEOTIDE SEQUENCE [LARGE SCALE GENOMIC DNA]</scope>
    <source>
        <strain evidence="2 3">JCM 31653</strain>
    </source>
</reference>
<sequence>MPRLLPLFLLCLTLLTAACKKDTAEEPAPSLEGRWTPQTYDSKNYAANGGYIGGSSGTEPADYFLLKDGILTWYHPNAVAYPTISYTKDNDMVRFIGKPDWHILEVTSNKLVYEVDSRLDPELNSSQGYYVSTKVCTR</sequence>
<keyword evidence="1" id="KW-0732">Signal</keyword>
<evidence type="ECO:0000313" key="2">
    <source>
        <dbReference type="EMBL" id="TGE24200.1"/>
    </source>
</evidence>
<proteinExistence type="predicted"/>
<dbReference type="RefSeq" id="WP_135461541.1">
    <property type="nucleotide sequence ID" value="NZ_SRLC01000001.1"/>
</dbReference>
<dbReference type="PROSITE" id="PS51257">
    <property type="entry name" value="PROKAR_LIPOPROTEIN"/>
    <property type="match status" value="1"/>
</dbReference>
<evidence type="ECO:0000256" key="1">
    <source>
        <dbReference type="SAM" id="SignalP"/>
    </source>
</evidence>
<feature type="signal peptide" evidence="1">
    <location>
        <begin position="1"/>
        <end position="17"/>
    </location>
</feature>
<evidence type="ECO:0008006" key="4">
    <source>
        <dbReference type="Google" id="ProtNLM"/>
    </source>
</evidence>
<feature type="chain" id="PRO_5021463843" description="Lipocalin-like domain-containing protein" evidence="1">
    <location>
        <begin position="18"/>
        <end position="138"/>
    </location>
</feature>
<dbReference type="Proteomes" id="UP000297549">
    <property type="component" value="Unassembled WGS sequence"/>
</dbReference>
<comment type="caution">
    <text evidence="2">The sequence shown here is derived from an EMBL/GenBank/DDBJ whole genome shotgun (WGS) entry which is preliminary data.</text>
</comment>
<name>A0A4Z0Q2G0_9BACT</name>
<dbReference type="AlphaFoldDB" id="A0A4Z0Q2G0"/>
<accession>A0A4Z0Q2G0</accession>
<dbReference type="OrthoDB" id="887325at2"/>
<evidence type="ECO:0000313" key="3">
    <source>
        <dbReference type="Proteomes" id="UP000297549"/>
    </source>
</evidence>
<protein>
    <recommendedName>
        <fullName evidence="4">Lipocalin-like domain-containing protein</fullName>
    </recommendedName>
</protein>